<dbReference type="SMART" id="SM00343">
    <property type="entry name" value="ZnF_C2HC"/>
    <property type="match status" value="1"/>
</dbReference>
<keyword evidence="1" id="KW-0479">Metal-binding</keyword>
<dbReference type="InterPro" id="IPR001878">
    <property type="entry name" value="Znf_CCHC"/>
</dbReference>
<proteinExistence type="predicted"/>
<feature type="region of interest" description="Disordered" evidence="2">
    <location>
        <begin position="554"/>
        <end position="577"/>
    </location>
</feature>
<dbReference type="EMBL" id="VDCV01000019">
    <property type="protein sequence ID" value="KAB5511953.1"/>
    <property type="molecule type" value="Genomic_DNA"/>
</dbReference>
<keyword evidence="1" id="KW-0863">Zinc-finger</keyword>
<dbReference type="PANTHER" id="PTHR35046:SF18">
    <property type="entry name" value="RNA-DIRECTED DNA POLYMERASE"/>
    <property type="match status" value="1"/>
</dbReference>
<dbReference type="Proteomes" id="UP000326939">
    <property type="component" value="Chromosome 19"/>
</dbReference>
<sequence length="595" mass="67593">MAPRRRVNLPNLREQPVNEVYERDEIARLQQQVEALTQQLAAAMSQHRGPNPQDMEEESEEDENPFAPQPAQRRPANDESRRWETCLKVDIPEFHGGLQADEYLDWINAVDEVLDFKQVHEDRRVALVATRLRGRAGAWWQQVKKTRTIQGKGKITCWDKMKKHMHYTRTLYQRLQNLRQGSRSVDDYTTEFYELVSRDAIAEDKESRVARYIGGLRIQFQDVLNMFEILSVSDAHQRAVQLDRQLARRNTGITSFGGSGANTSNVSGRTGNISFGGGSTGGASSSNTRPAVPPSTFIKPTVPTHTTTPNTGFRCFNCGEPGHRFAECKKGPRRGLFSEMEEISREQDGDVETEAVCDEKERVEGDTGPMLMVRRSCLAPRGIEDDWLRTNVFQSTCTIGGKVCQFIIDLGSFNRSTKFSPFEIVYGFLPRCPLDLANLPSNSKVHHKAEDLITQLQDIHNLTRQNLLESVTKFKHDADRKRCMVDFQVGEFVWAVLTKDRFPAGEYNKLSARKIGPVEIIEKINSNAYRLKLPSHIHTAVVFNVKHLIPFRGDSSSEEDLPNSWSNSSQQGEDDADRIANTYLEHLMHPKQQSF</sequence>
<dbReference type="PANTHER" id="PTHR35046">
    <property type="entry name" value="ZINC KNUCKLE (CCHC-TYPE) FAMILY PROTEIN"/>
    <property type="match status" value="1"/>
</dbReference>
<dbReference type="AlphaFoldDB" id="A0A5N5J3T6"/>
<dbReference type="Pfam" id="PF00098">
    <property type="entry name" value="zf-CCHC"/>
    <property type="match status" value="1"/>
</dbReference>
<reference evidence="5" key="1">
    <citation type="journal article" date="2019" name="Gigascience">
        <title>De novo genome assembly of the endangered Acer yangbiense, a plant species with extremely small populations endemic to Yunnan Province, China.</title>
        <authorList>
            <person name="Yang J."/>
            <person name="Wariss H.M."/>
            <person name="Tao L."/>
            <person name="Zhang R."/>
            <person name="Yun Q."/>
            <person name="Hollingsworth P."/>
            <person name="Dao Z."/>
            <person name="Luo G."/>
            <person name="Guo H."/>
            <person name="Ma Y."/>
            <person name="Sun W."/>
        </authorList>
    </citation>
    <scope>NUCLEOTIDE SEQUENCE [LARGE SCALE GENOMIC DNA]</scope>
    <source>
        <strain evidence="5">cv. br00</strain>
    </source>
</reference>
<protein>
    <recommendedName>
        <fullName evidence="3">CCHC-type domain-containing protein</fullName>
    </recommendedName>
</protein>
<keyword evidence="1" id="KW-0862">Zinc</keyword>
<feature type="region of interest" description="Disordered" evidence="2">
    <location>
        <begin position="40"/>
        <end position="80"/>
    </location>
</feature>
<name>A0A5N5J3T6_9ROSI</name>
<accession>A0A5N5J3T6</accession>
<dbReference type="SUPFAM" id="SSF57756">
    <property type="entry name" value="Retrovirus zinc finger-like domains"/>
    <property type="match status" value="1"/>
</dbReference>
<feature type="domain" description="CCHC-type" evidence="3">
    <location>
        <begin position="314"/>
        <end position="330"/>
    </location>
</feature>
<feature type="compositionally biased region" description="Acidic residues" evidence="2">
    <location>
        <begin position="54"/>
        <end position="64"/>
    </location>
</feature>
<feature type="compositionally biased region" description="Polar residues" evidence="2">
    <location>
        <begin position="261"/>
        <end position="273"/>
    </location>
</feature>
<organism evidence="4 5">
    <name type="scientific">Salix brachista</name>
    <dbReference type="NCBI Taxonomy" id="2182728"/>
    <lineage>
        <taxon>Eukaryota</taxon>
        <taxon>Viridiplantae</taxon>
        <taxon>Streptophyta</taxon>
        <taxon>Embryophyta</taxon>
        <taxon>Tracheophyta</taxon>
        <taxon>Spermatophyta</taxon>
        <taxon>Magnoliopsida</taxon>
        <taxon>eudicotyledons</taxon>
        <taxon>Gunneridae</taxon>
        <taxon>Pentapetalae</taxon>
        <taxon>rosids</taxon>
        <taxon>fabids</taxon>
        <taxon>Malpighiales</taxon>
        <taxon>Salicaceae</taxon>
        <taxon>Saliceae</taxon>
        <taxon>Salix</taxon>
    </lineage>
</organism>
<dbReference type="InterPro" id="IPR005162">
    <property type="entry name" value="Retrotrans_gag_dom"/>
</dbReference>
<evidence type="ECO:0000259" key="3">
    <source>
        <dbReference type="PROSITE" id="PS50158"/>
    </source>
</evidence>
<keyword evidence="5" id="KW-1185">Reference proteome</keyword>
<dbReference type="Pfam" id="PF24626">
    <property type="entry name" value="SH3_Tf2-1"/>
    <property type="match status" value="1"/>
</dbReference>
<evidence type="ECO:0000256" key="2">
    <source>
        <dbReference type="SAM" id="MobiDB-lite"/>
    </source>
</evidence>
<comment type="caution">
    <text evidence="4">The sequence shown here is derived from an EMBL/GenBank/DDBJ whole genome shotgun (WGS) entry which is preliminary data.</text>
</comment>
<dbReference type="InterPro" id="IPR056924">
    <property type="entry name" value="SH3_Tf2-1"/>
</dbReference>
<evidence type="ECO:0000313" key="5">
    <source>
        <dbReference type="Proteomes" id="UP000326939"/>
    </source>
</evidence>
<evidence type="ECO:0000256" key="1">
    <source>
        <dbReference type="PROSITE-ProRule" id="PRU00047"/>
    </source>
</evidence>
<evidence type="ECO:0000313" key="4">
    <source>
        <dbReference type="EMBL" id="KAB5511953.1"/>
    </source>
</evidence>
<dbReference type="GO" id="GO:0008270">
    <property type="term" value="F:zinc ion binding"/>
    <property type="evidence" value="ECO:0007669"/>
    <property type="project" value="UniProtKB-KW"/>
</dbReference>
<dbReference type="PROSITE" id="PS50158">
    <property type="entry name" value="ZF_CCHC"/>
    <property type="match status" value="1"/>
</dbReference>
<feature type="region of interest" description="Disordered" evidence="2">
    <location>
        <begin position="253"/>
        <end position="304"/>
    </location>
</feature>
<dbReference type="InterPro" id="IPR036875">
    <property type="entry name" value="Znf_CCHC_sf"/>
</dbReference>
<dbReference type="Pfam" id="PF03732">
    <property type="entry name" value="Retrotrans_gag"/>
    <property type="match status" value="1"/>
</dbReference>
<gene>
    <name evidence="4" type="ORF">DKX38_028981</name>
</gene>
<dbReference type="GO" id="GO:0003676">
    <property type="term" value="F:nucleic acid binding"/>
    <property type="evidence" value="ECO:0007669"/>
    <property type="project" value="InterPro"/>
</dbReference>